<organism evidence="1 2">
    <name type="scientific">Avena sativa</name>
    <name type="common">Oat</name>
    <dbReference type="NCBI Taxonomy" id="4498"/>
    <lineage>
        <taxon>Eukaryota</taxon>
        <taxon>Viridiplantae</taxon>
        <taxon>Streptophyta</taxon>
        <taxon>Embryophyta</taxon>
        <taxon>Tracheophyta</taxon>
        <taxon>Spermatophyta</taxon>
        <taxon>Magnoliopsida</taxon>
        <taxon>Liliopsida</taxon>
        <taxon>Poales</taxon>
        <taxon>Poaceae</taxon>
        <taxon>BOP clade</taxon>
        <taxon>Pooideae</taxon>
        <taxon>Poodae</taxon>
        <taxon>Poeae</taxon>
        <taxon>Poeae Chloroplast Group 1 (Aveneae type)</taxon>
        <taxon>Aveninae</taxon>
        <taxon>Avena</taxon>
    </lineage>
</organism>
<protein>
    <submittedName>
        <fullName evidence="1">Uncharacterized protein</fullName>
    </submittedName>
</protein>
<reference evidence="1" key="1">
    <citation type="submission" date="2021-05" db="EMBL/GenBank/DDBJ databases">
        <authorList>
            <person name="Scholz U."/>
            <person name="Mascher M."/>
            <person name="Fiebig A."/>
        </authorList>
    </citation>
    <scope>NUCLEOTIDE SEQUENCE [LARGE SCALE GENOMIC DNA]</scope>
</reference>
<evidence type="ECO:0000313" key="1">
    <source>
        <dbReference type="EnsemblPlants" id="AVESA.00010b.r2.2CG0276530.1.CDS.1"/>
    </source>
</evidence>
<dbReference type="Proteomes" id="UP001732700">
    <property type="component" value="Chromosome 2C"/>
</dbReference>
<dbReference type="EnsemblPlants" id="AVESA.00010b.r2.2CG0276530.1">
    <property type="protein sequence ID" value="AVESA.00010b.r2.2CG0276530.1.CDS.1"/>
    <property type="gene ID" value="AVESA.00010b.r2.2CG0276530"/>
</dbReference>
<evidence type="ECO:0000313" key="2">
    <source>
        <dbReference type="Proteomes" id="UP001732700"/>
    </source>
</evidence>
<proteinExistence type="predicted"/>
<name>A0ACD5UN07_AVESA</name>
<keyword evidence="2" id="KW-1185">Reference proteome</keyword>
<accession>A0ACD5UN07</accession>
<sequence length="162" mass="17590">MGSPRSVLDPLDVFSVSLSSVDVDSDQRIGPKVVVVSSTPVGAHSPVAFRGACKQPINAVLSRPVAKRCRNKSKYAGPVTRSGCIHGRFAPGTPICQQQHTLITRLGIAREGEVIGDEALDAYLDLFARPLRQQHIDVIFRLFGWMPDALPLFDDALVECLV</sequence>
<reference evidence="1" key="2">
    <citation type="submission" date="2025-09" db="UniProtKB">
        <authorList>
            <consortium name="EnsemblPlants"/>
        </authorList>
    </citation>
    <scope>IDENTIFICATION</scope>
</reference>